<comment type="caution">
    <text evidence="2">The sequence shown here is derived from an EMBL/GenBank/DDBJ whole genome shotgun (WGS) entry which is preliminary data.</text>
</comment>
<dbReference type="EMBL" id="JAASQP010000001">
    <property type="protein sequence ID" value="NIJ23775.1"/>
    <property type="molecule type" value="Genomic_DNA"/>
</dbReference>
<proteinExistence type="inferred from homology"/>
<evidence type="ECO:0000256" key="1">
    <source>
        <dbReference type="RuleBase" id="RU363076"/>
    </source>
</evidence>
<sequence length="201" mass="21322">MRRLPILSTIVVVAAIALMIALGVWQLDRRAGKEALLARYASNDALPAIAFPLGAADESVLFRTARLDCRSPGDWRREGGRAADGSNGYRHLATCANGAVVELGVASDPSQPAPDWPGGVVTGTITYAPDPTPVVQRMLGGGSERRLMLVATEPVAGLKASRRPDPSGIPNNHLAYAVQWFLFAGIAGVIYLLAVRRRGGR</sequence>
<comment type="subcellular location">
    <subcellularLocation>
        <location evidence="1">Cell membrane</location>
        <topology evidence="1">Multi-pass membrane protein</topology>
    </subcellularLocation>
</comment>
<keyword evidence="1" id="KW-1133">Transmembrane helix</keyword>
<protein>
    <recommendedName>
        <fullName evidence="1">SURF1-like protein</fullName>
    </recommendedName>
</protein>
<feature type="transmembrane region" description="Helical" evidence="1">
    <location>
        <begin position="7"/>
        <end position="27"/>
    </location>
</feature>
<dbReference type="CDD" id="cd06662">
    <property type="entry name" value="SURF1"/>
    <property type="match status" value="1"/>
</dbReference>
<dbReference type="Pfam" id="PF02104">
    <property type="entry name" value="SURF1"/>
    <property type="match status" value="1"/>
</dbReference>
<keyword evidence="1" id="KW-0812">Transmembrane</keyword>
<dbReference type="RefSeq" id="WP_140231386.1">
    <property type="nucleotide sequence ID" value="NZ_BAAAEV010000001.1"/>
</dbReference>
<keyword evidence="1" id="KW-1003">Cell membrane</keyword>
<reference evidence="2 3" key="1">
    <citation type="submission" date="2020-03" db="EMBL/GenBank/DDBJ databases">
        <title>Genomic Encyclopedia of Type Strains, Phase IV (KMG-IV): sequencing the most valuable type-strain genomes for metagenomic binning, comparative biology and taxonomic classification.</title>
        <authorList>
            <person name="Goeker M."/>
        </authorList>
    </citation>
    <scope>NUCLEOTIDE SEQUENCE [LARGE SCALE GENOMIC DNA]</scope>
    <source>
        <strain evidence="2 3">DSM 22753</strain>
    </source>
</reference>
<name>A0ABX0TZN5_9SPHN</name>
<organism evidence="2 3">
    <name type="scientific">Sphingomonas japonica</name>
    <dbReference type="NCBI Taxonomy" id="511662"/>
    <lineage>
        <taxon>Bacteria</taxon>
        <taxon>Pseudomonadati</taxon>
        <taxon>Pseudomonadota</taxon>
        <taxon>Alphaproteobacteria</taxon>
        <taxon>Sphingomonadales</taxon>
        <taxon>Sphingomonadaceae</taxon>
        <taxon>Sphingomonas</taxon>
    </lineage>
</organism>
<evidence type="ECO:0000313" key="3">
    <source>
        <dbReference type="Proteomes" id="UP000788153"/>
    </source>
</evidence>
<keyword evidence="1" id="KW-0472">Membrane</keyword>
<dbReference type="Proteomes" id="UP000788153">
    <property type="component" value="Unassembled WGS sequence"/>
</dbReference>
<feature type="transmembrane region" description="Helical" evidence="1">
    <location>
        <begin position="174"/>
        <end position="195"/>
    </location>
</feature>
<dbReference type="InterPro" id="IPR002994">
    <property type="entry name" value="Surf1/Shy1"/>
</dbReference>
<accession>A0ABX0TZN5</accession>
<gene>
    <name evidence="2" type="ORF">FHT01_001317</name>
</gene>
<keyword evidence="3" id="KW-1185">Reference proteome</keyword>
<evidence type="ECO:0000313" key="2">
    <source>
        <dbReference type="EMBL" id="NIJ23775.1"/>
    </source>
</evidence>
<comment type="similarity">
    <text evidence="1">Belongs to the SURF1 family.</text>
</comment>